<feature type="transmembrane region" description="Helical" evidence="6">
    <location>
        <begin position="231"/>
        <end position="248"/>
    </location>
</feature>
<dbReference type="InterPro" id="IPR001851">
    <property type="entry name" value="ABC_transp_permease"/>
</dbReference>
<feature type="transmembrane region" description="Helical" evidence="6">
    <location>
        <begin position="175"/>
        <end position="201"/>
    </location>
</feature>
<dbReference type="Pfam" id="PF02653">
    <property type="entry name" value="BPD_transp_2"/>
    <property type="match status" value="1"/>
</dbReference>
<keyword evidence="8" id="KW-1185">Reference proteome</keyword>
<evidence type="ECO:0000256" key="4">
    <source>
        <dbReference type="ARBA" id="ARBA00022989"/>
    </source>
</evidence>
<evidence type="ECO:0000256" key="5">
    <source>
        <dbReference type="ARBA" id="ARBA00023136"/>
    </source>
</evidence>
<feature type="transmembrane region" description="Helical" evidence="6">
    <location>
        <begin position="134"/>
        <end position="155"/>
    </location>
</feature>
<proteinExistence type="predicted"/>
<gene>
    <name evidence="7" type="primary">mglC</name>
    <name evidence="7" type="ORF">ACFO4R_04585</name>
</gene>
<protein>
    <submittedName>
        <fullName evidence="7">Galactose/methyl galactoside ABC transporter permease MglC</fullName>
    </submittedName>
</protein>
<keyword evidence="4 6" id="KW-1133">Transmembrane helix</keyword>
<sequence length="336" mass="35704">MSENTMSRKKVSDLALNYALYVILGLLIVSIIIYDPSFLSIRNFKNILMQASTRAIMALGVAGLIVLQGTDLSAGRVMGLSAAIAASLLQSTDFAARMYPELGDIGLFLPFLAAIAVGAIFGIVNGLGVAFLKIHAFIVTLGTQLIAFGLINLYINSQQFGAQPLGTLNPEYVKFATGSFLGVPNLILYLVITAMIMWVIWNKTTLGKNMFAIGGNPEAAAVSGINLVKNIMIIYLISGVLYGFSGYLEGARLGSVNPNTGFSYELDAISACVVGGVSFAGGVGTIPGVLIGAVILQFINYGLNYIKVDPNIQYLVRGLIIIIAVAIDARKYISKK</sequence>
<feature type="transmembrane region" description="Helical" evidence="6">
    <location>
        <begin position="107"/>
        <end position="128"/>
    </location>
</feature>
<feature type="transmembrane region" description="Helical" evidence="6">
    <location>
        <begin position="269"/>
        <end position="299"/>
    </location>
</feature>
<evidence type="ECO:0000256" key="3">
    <source>
        <dbReference type="ARBA" id="ARBA00022692"/>
    </source>
</evidence>
<accession>A0ABV9QKE6</accession>
<comment type="subcellular location">
    <subcellularLocation>
        <location evidence="1">Cell membrane</location>
        <topology evidence="1">Multi-pass membrane protein</topology>
    </subcellularLocation>
</comment>
<keyword evidence="3 6" id="KW-0812">Transmembrane</keyword>
<evidence type="ECO:0000256" key="1">
    <source>
        <dbReference type="ARBA" id="ARBA00004651"/>
    </source>
</evidence>
<dbReference type="PANTHER" id="PTHR32196">
    <property type="entry name" value="ABC TRANSPORTER PERMEASE PROTEIN YPHD-RELATED-RELATED"/>
    <property type="match status" value="1"/>
</dbReference>
<dbReference type="CDD" id="cd06579">
    <property type="entry name" value="TM_PBP1_transp_AraH_like"/>
    <property type="match status" value="1"/>
</dbReference>
<comment type="caution">
    <text evidence="7">The sequence shown here is derived from an EMBL/GenBank/DDBJ whole genome shotgun (WGS) entry which is preliminary data.</text>
</comment>
<organism evidence="7 8">
    <name type="scientific">Filifactor villosus</name>
    <dbReference type="NCBI Taxonomy" id="29374"/>
    <lineage>
        <taxon>Bacteria</taxon>
        <taxon>Bacillati</taxon>
        <taxon>Bacillota</taxon>
        <taxon>Clostridia</taxon>
        <taxon>Peptostreptococcales</taxon>
        <taxon>Filifactoraceae</taxon>
        <taxon>Filifactor</taxon>
    </lineage>
</organism>
<reference evidence="8" key="1">
    <citation type="journal article" date="2019" name="Int. J. Syst. Evol. Microbiol.">
        <title>The Global Catalogue of Microorganisms (GCM) 10K type strain sequencing project: providing services to taxonomists for standard genome sequencing and annotation.</title>
        <authorList>
            <consortium name="The Broad Institute Genomics Platform"/>
            <consortium name="The Broad Institute Genome Sequencing Center for Infectious Disease"/>
            <person name="Wu L."/>
            <person name="Ma J."/>
        </authorList>
    </citation>
    <scope>NUCLEOTIDE SEQUENCE [LARGE SCALE GENOMIC DNA]</scope>
    <source>
        <strain evidence="8">CCUG 46385</strain>
    </source>
</reference>
<dbReference type="EMBL" id="JBHSHL010000014">
    <property type="protein sequence ID" value="MFC4804353.1"/>
    <property type="molecule type" value="Genomic_DNA"/>
</dbReference>
<feature type="transmembrane region" description="Helical" evidence="6">
    <location>
        <begin position="46"/>
        <end position="67"/>
    </location>
</feature>
<dbReference type="NCBIfam" id="NF007014">
    <property type="entry name" value="PRK09478.1"/>
    <property type="match status" value="1"/>
</dbReference>
<evidence type="ECO:0000313" key="7">
    <source>
        <dbReference type="EMBL" id="MFC4804353.1"/>
    </source>
</evidence>
<keyword evidence="5 6" id="KW-0472">Membrane</keyword>
<dbReference type="PANTHER" id="PTHR32196:SF18">
    <property type="entry name" value="GALACTOSE_METHYL GALACTOSIDE IMPORT PERMEASE PROTEIN MGLC"/>
    <property type="match status" value="1"/>
</dbReference>
<evidence type="ECO:0000313" key="8">
    <source>
        <dbReference type="Proteomes" id="UP001595916"/>
    </source>
</evidence>
<dbReference type="RefSeq" id="WP_379787861.1">
    <property type="nucleotide sequence ID" value="NZ_JBHSHL010000014.1"/>
</dbReference>
<feature type="transmembrane region" description="Helical" evidence="6">
    <location>
        <begin position="15"/>
        <end position="34"/>
    </location>
</feature>
<name>A0ABV9QKE6_9FIRM</name>
<evidence type="ECO:0000256" key="6">
    <source>
        <dbReference type="SAM" id="Phobius"/>
    </source>
</evidence>
<keyword evidence="2" id="KW-1003">Cell membrane</keyword>
<evidence type="ECO:0000256" key="2">
    <source>
        <dbReference type="ARBA" id="ARBA00022475"/>
    </source>
</evidence>
<dbReference type="Proteomes" id="UP001595916">
    <property type="component" value="Unassembled WGS sequence"/>
</dbReference>